<proteinExistence type="predicted"/>
<sequence length="499" mass="58545">MSTSSESHEDEDEKGKNYNFLAEEDSTRIYTFAASLLDPRTMTWHQEAYIRATTGALSINLVHLLKFDKEPTLVHSHQKYGCFFTLLDNHQEVSDCLYMTSNHRLDQSIQPESDHLFMLDGGTWDHEIKDRKTLTNNNLMFLVLRADRPDLRVPRRFRLVTADVFLFRVQQKPKDYLYWKSHHMIKHDSVASRVQHEDGPGLEDSVACAVRSILDQVEYLANGDHSREQNRTSRPKRTPDVVRQHQGKYFRLEGVWQQIFPGIVSVGGLSRALLGLVRAMHLEKPPLLREVLVEAILQGNENVRADTDGDYIVLTIDADDWRSGIKHYYLLPVLTADEPEAYESQYRYIKNGRHALPRPRRFKPADTAFMELYFEIDWEWRWKGSHYVENWRPIAEWNLPGYRRRRFLSLIKRTLKEESQAEVRVRARKDQIYDYIVRDLCHMMPPLRAIMRAYEPRLSIDDTWRLVENGETKAQRRMGLPKTIGGVKMDGSTYRVEIL</sequence>
<organism evidence="1 2">
    <name type="scientific">Didymella heteroderae</name>
    <dbReference type="NCBI Taxonomy" id="1769908"/>
    <lineage>
        <taxon>Eukaryota</taxon>
        <taxon>Fungi</taxon>
        <taxon>Dikarya</taxon>
        <taxon>Ascomycota</taxon>
        <taxon>Pezizomycotina</taxon>
        <taxon>Dothideomycetes</taxon>
        <taxon>Pleosporomycetidae</taxon>
        <taxon>Pleosporales</taxon>
        <taxon>Pleosporineae</taxon>
        <taxon>Didymellaceae</taxon>
        <taxon>Didymella</taxon>
    </lineage>
</organism>
<evidence type="ECO:0000313" key="1">
    <source>
        <dbReference type="EMBL" id="KAF3041676.1"/>
    </source>
</evidence>
<dbReference type="Proteomes" id="UP000758155">
    <property type="component" value="Unassembled WGS sequence"/>
</dbReference>
<name>A0A9P4WSU1_9PLEO</name>
<reference evidence="1" key="1">
    <citation type="submission" date="2019-04" db="EMBL/GenBank/DDBJ databases">
        <title>Sequencing of skin fungus with MAO and IRED activity.</title>
        <authorList>
            <person name="Marsaioli A.J."/>
            <person name="Bonatto J.M.C."/>
            <person name="Reis Junior O."/>
        </authorList>
    </citation>
    <scope>NUCLEOTIDE SEQUENCE</scope>
    <source>
        <strain evidence="1">28M1</strain>
    </source>
</reference>
<keyword evidence="2" id="KW-1185">Reference proteome</keyword>
<evidence type="ECO:0000313" key="2">
    <source>
        <dbReference type="Proteomes" id="UP000758155"/>
    </source>
</evidence>
<comment type="caution">
    <text evidence="1">The sequence shown here is derived from an EMBL/GenBank/DDBJ whole genome shotgun (WGS) entry which is preliminary data.</text>
</comment>
<dbReference type="EMBL" id="SWKV01000019">
    <property type="protein sequence ID" value="KAF3041676.1"/>
    <property type="molecule type" value="Genomic_DNA"/>
</dbReference>
<dbReference type="AlphaFoldDB" id="A0A9P4WSU1"/>
<accession>A0A9P4WSU1</accession>
<protein>
    <submittedName>
        <fullName evidence="1">Uncharacterized protein</fullName>
    </submittedName>
</protein>
<gene>
    <name evidence="1" type="ORF">E8E12_003783</name>
</gene>
<dbReference type="OrthoDB" id="2157530at2759"/>